<accession>A0A9W8LRC6</accession>
<dbReference type="Gene3D" id="1.25.10.10">
    <property type="entry name" value="Leucine-rich Repeat Variant"/>
    <property type="match status" value="1"/>
</dbReference>
<keyword evidence="2" id="KW-0963">Cytoplasm</keyword>
<feature type="domain" description="Exportin-T C-terminal" evidence="4">
    <location>
        <begin position="25"/>
        <end position="549"/>
    </location>
</feature>
<reference evidence="5" key="1">
    <citation type="submission" date="2022-07" db="EMBL/GenBank/DDBJ databases">
        <title>Phylogenomic reconstructions and comparative analyses of Kickxellomycotina fungi.</title>
        <authorList>
            <person name="Reynolds N.K."/>
            <person name="Stajich J.E."/>
            <person name="Barry K."/>
            <person name="Grigoriev I.V."/>
            <person name="Crous P."/>
            <person name="Smith M.E."/>
        </authorList>
    </citation>
    <scope>NUCLEOTIDE SEQUENCE</scope>
    <source>
        <strain evidence="5">NRRL 1565</strain>
    </source>
</reference>
<comment type="subcellular location">
    <subcellularLocation>
        <location evidence="2">Nucleus</location>
    </subcellularLocation>
    <subcellularLocation>
        <location evidence="2">Cytoplasm</location>
    </subcellularLocation>
    <text evidence="2">Shuttles between the nucleus and the cytoplasm.</text>
</comment>
<dbReference type="InterPro" id="IPR040017">
    <property type="entry name" value="XPOT"/>
</dbReference>
<dbReference type="AlphaFoldDB" id="A0A9W8LRC6"/>
<sequence>DKLQYSEDYTWPSPTDAAFGDNDGSLDEDDDEAMFNELRHNLRVFIDAIGQIAPDLYNSVILTTAQGIFEQCNQHGVSFDRAFDEGDKGRGQLGWIRAELGIYLTQAYGELLSSSKGLRFGAPRHGQSGAGNQGNNATPAGPSAESLKNLLTMMIQSNVVSSSHPSIAPMYFENVVRFGGYFEVQREAVTPVLTAFLGNTGVRHPYNTVRPRIWYFLHRFVKQLPGSVLAPFSSDFISAVTSMLKINADPAVLGGASGVASSYGLFDSQLFLFESCGMMLAPVDLDDSTRMTLLQHLLGPLFSGAQRLMNSKSAEQILQDTQGLLQIHHYLTAIGSVVKGFPDVRVDSKTTSASTPQQLSPNTVQVFLKAADMCVTILGALRANQLIRESARFTLSRMLGVLGAEALPYLSQLANSLVSSCAVEELVDLLGLLGQVVFKFKPHVAPTASELLLPVISKVYGFLDQVAQNGAAGTDEAVLLQELQKAYLSWIVAIFNSDLDCIFLAPQNVHHLITIFRPIAAQLATDSSNPQCQRLAFSALSKAIQAWLVDPQGWHTLATLSSATVAAINNKGIPIASVAVPQRGAAAYGRSTGQGAHQDNGQAGQAESLSNASGYMPPPPSMVSDSHSVLEQHPFGPRVTRPRFDNPNDVTLPNSQAGKSPLGTGFMQFSPRATFSGASKTSSGFNAPPNSYSTQEPVSAYGKPPSGLDISQRLADISEKGWEDSDTAKSNTALQKKDNRPSDDPSDGVFEMYD</sequence>
<feature type="region of interest" description="Disordered" evidence="3">
    <location>
        <begin position="122"/>
        <end position="142"/>
    </location>
</feature>
<keyword evidence="2" id="KW-0813">Transport</keyword>
<dbReference type="GO" id="GO:0005643">
    <property type="term" value="C:nuclear pore"/>
    <property type="evidence" value="ECO:0007669"/>
    <property type="project" value="TreeGrafter"/>
</dbReference>
<evidence type="ECO:0000313" key="6">
    <source>
        <dbReference type="Proteomes" id="UP001140094"/>
    </source>
</evidence>
<feature type="compositionally biased region" description="Polar residues" evidence="3">
    <location>
        <begin position="648"/>
        <end position="658"/>
    </location>
</feature>
<feature type="non-terminal residue" evidence="5">
    <location>
        <position position="1"/>
    </location>
</feature>
<dbReference type="GO" id="GO:0031267">
    <property type="term" value="F:small GTPase binding"/>
    <property type="evidence" value="ECO:0007669"/>
    <property type="project" value="InterPro"/>
</dbReference>
<dbReference type="GO" id="GO:0016363">
    <property type="term" value="C:nuclear matrix"/>
    <property type="evidence" value="ECO:0007669"/>
    <property type="project" value="TreeGrafter"/>
</dbReference>
<dbReference type="PANTHER" id="PTHR15952:SF11">
    <property type="entry name" value="EXPORTIN-T"/>
    <property type="match status" value="1"/>
</dbReference>
<evidence type="ECO:0000259" key="4">
    <source>
        <dbReference type="Pfam" id="PF19282"/>
    </source>
</evidence>
<dbReference type="PANTHER" id="PTHR15952">
    <property type="entry name" value="EXPORTIN-T/LOS1"/>
    <property type="match status" value="1"/>
</dbReference>
<dbReference type="GO" id="GO:0005737">
    <property type="term" value="C:cytoplasm"/>
    <property type="evidence" value="ECO:0007669"/>
    <property type="project" value="UniProtKB-SubCell"/>
</dbReference>
<keyword evidence="2" id="KW-0694">RNA-binding</keyword>
<dbReference type="GO" id="GO:0000049">
    <property type="term" value="F:tRNA binding"/>
    <property type="evidence" value="ECO:0007669"/>
    <property type="project" value="UniProtKB-UniRule"/>
</dbReference>
<comment type="similarity">
    <text evidence="1 2">Belongs to the exportin family.</text>
</comment>
<dbReference type="GO" id="GO:0071528">
    <property type="term" value="P:tRNA re-export from nucleus"/>
    <property type="evidence" value="ECO:0007669"/>
    <property type="project" value="UniProtKB-UniRule"/>
</dbReference>
<feature type="region of interest" description="Disordered" evidence="3">
    <location>
        <begin position="1"/>
        <end position="24"/>
    </location>
</feature>
<comment type="function">
    <text evidence="2">tRNA nucleus export receptor which facilitates tRNA translocation across the nuclear pore complex.</text>
</comment>
<dbReference type="SUPFAM" id="SSF48371">
    <property type="entry name" value="ARM repeat"/>
    <property type="match status" value="1"/>
</dbReference>
<evidence type="ECO:0000256" key="2">
    <source>
        <dbReference type="RuleBase" id="RU366037"/>
    </source>
</evidence>
<organism evidence="5 6">
    <name type="scientific">Coemansia guatemalensis</name>
    <dbReference type="NCBI Taxonomy" id="2761395"/>
    <lineage>
        <taxon>Eukaryota</taxon>
        <taxon>Fungi</taxon>
        <taxon>Fungi incertae sedis</taxon>
        <taxon>Zoopagomycota</taxon>
        <taxon>Kickxellomycotina</taxon>
        <taxon>Kickxellomycetes</taxon>
        <taxon>Kickxellales</taxon>
        <taxon>Kickxellaceae</taxon>
        <taxon>Coemansia</taxon>
    </lineage>
</organism>
<evidence type="ECO:0000256" key="1">
    <source>
        <dbReference type="ARBA" id="ARBA00009466"/>
    </source>
</evidence>
<keyword evidence="2" id="KW-0539">Nucleus</keyword>
<protein>
    <recommendedName>
        <fullName evidence="2">Exportin-T</fullName>
    </recommendedName>
    <alternativeName>
        <fullName evidence="2">Exportin(tRNA)</fullName>
    </alternativeName>
    <alternativeName>
        <fullName evidence="2">tRNA exportin</fullName>
    </alternativeName>
</protein>
<comment type="caution">
    <text evidence="5">The sequence shown here is derived from an EMBL/GenBank/DDBJ whole genome shotgun (WGS) entry which is preliminary data.</text>
</comment>
<dbReference type="InterPro" id="IPR045546">
    <property type="entry name" value="Exportin-T_C"/>
</dbReference>
<feature type="compositionally biased region" description="Polar residues" evidence="3">
    <location>
        <begin position="591"/>
        <end position="613"/>
    </location>
</feature>
<name>A0A9W8LRC6_9FUNG</name>
<dbReference type="Proteomes" id="UP001140094">
    <property type="component" value="Unassembled WGS sequence"/>
</dbReference>
<proteinExistence type="inferred from homology"/>
<keyword evidence="6" id="KW-1185">Reference proteome</keyword>
<dbReference type="OrthoDB" id="26399at2759"/>
<dbReference type="EMBL" id="JANBUO010001423">
    <property type="protein sequence ID" value="KAJ2798332.1"/>
    <property type="molecule type" value="Genomic_DNA"/>
</dbReference>
<keyword evidence="2" id="KW-0820">tRNA-binding</keyword>
<gene>
    <name evidence="5" type="primary">LOS1_1</name>
    <name evidence="5" type="ORF">H4R20_004860</name>
</gene>
<feature type="compositionally biased region" description="Polar residues" evidence="3">
    <location>
        <begin position="671"/>
        <end position="697"/>
    </location>
</feature>
<dbReference type="Pfam" id="PF19282">
    <property type="entry name" value="Exportin-T"/>
    <property type="match status" value="1"/>
</dbReference>
<dbReference type="InterPro" id="IPR016024">
    <property type="entry name" value="ARM-type_fold"/>
</dbReference>
<feature type="compositionally biased region" description="Basic and acidic residues" evidence="3">
    <location>
        <begin position="716"/>
        <end position="727"/>
    </location>
</feature>
<feature type="region of interest" description="Disordered" evidence="3">
    <location>
        <begin position="589"/>
        <end position="754"/>
    </location>
</feature>
<evidence type="ECO:0000256" key="3">
    <source>
        <dbReference type="SAM" id="MobiDB-lite"/>
    </source>
</evidence>
<evidence type="ECO:0000313" key="5">
    <source>
        <dbReference type="EMBL" id="KAJ2798332.1"/>
    </source>
</evidence>
<dbReference type="InterPro" id="IPR011989">
    <property type="entry name" value="ARM-like"/>
</dbReference>